<proteinExistence type="predicted"/>
<feature type="region of interest" description="Disordered" evidence="1">
    <location>
        <begin position="155"/>
        <end position="253"/>
    </location>
</feature>
<organism evidence="2 3">
    <name type="scientific">Merluccius polli</name>
    <name type="common">Benguela hake</name>
    <name type="synonym">Merluccius cadenati</name>
    <dbReference type="NCBI Taxonomy" id="89951"/>
    <lineage>
        <taxon>Eukaryota</taxon>
        <taxon>Metazoa</taxon>
        <taxon>Chordata</taxon>
        <taxon>Craniata</taxon>
        <taxon>Vertebrata</taxon>
        <taxon>Euteleostomi</taxon>
        <taxon>Actinopterygii</taxon>
        <taxon>Neopterygii</taxon>
        <taxon>Teleostei</taxon>
        <taxon>Neoteleostei</taxon>
        <taxon>Acanthomorphata</taxon>
        <taxon>Zeiogadaria</taxon>
        <taxon>Gadariae</taxon>
        <taxon>Gadiformes</taxon>
        <taxon>Gadoidei</taxon>
        <taxon>Merlucciidae</taxon>
        <taxon>Merluccius</taxon>
    </lineage>
</organism>
<feature type="compositionally biased region" description="Basic and acidic residues" evidence="1">
    <location>
        <begin position="199"/>
        <end position="215"/>
    </location>
</feature>
<evidence type="ECO:0000313" key="2">
    <source>
        <dbReference type="EMBL" id="KAK0134394.1"/>
    </source>
</evidence>
<feature type="compositionally biased region" description="Basic and acidic residues" evidence="1">
    <location>
        <begin position="175"/>
        <end position="190"/>
    </location>
</feature>
<keyword evidence="3" id="KW-1185">Reference proteome</keyword>
<feature type="compositionally biased region" description="Basic and acidic residues" evidence="1">
    <location>
        <begin position="238"/>
        <end position="248"/>
    </location>
</feature>
<name>A0AA47M6C3_MERPO</name>
<accession>A0AA47M6C3</accession>
<comment type="caution">
    <text evidence="2">The sequence shown here is derived from an EMBL/GenBank/DDBJ whole genome shotgun (WGS) entry which is preliminary data.</text>
</comment>
<feature type="compositionally biased region" description="Low complexity" evidence="1">
    <location>
        <begin position="159"/>
        <end position="169"/>
    </location>
</feature>
<gene>
    <name evidence="2" type="ORF">N1851_030051</name>
</gene>
<protein>
    <submittedName>
        <fullName evidence="2">Uncharacterized protein</fullName>
    </submittedName>
</protein>
<feature type="region of interest" description="Disordered" evidence="1">
    <location>
        <begin position="96"/>
        <end position="129"/>
    </location>
</feature>
<dbReference type="Proteomes" id="UP001174136">
    <property type="component" value="Unassembled WGS sequence"/>
</dbReference>
<dbReference type="AlphaFoldDB" id="A0AA47M6C3"/>
<dbReference type="EMBL" id="JAOPHQ010005710">
    <property type="protein sequence ID" value="KAK0134394.1"/>
    <property type="molecule type" value="Genomic_DNA"/>
</dbReference>
<evidence type="ECO:0000313" key="3">
    <source>
        <dbReference type="Proteomes" id="UP001174136"/>
    </source>
</evidence>
<reference evidence="2" key="1">
    <citation type="journal article" date="2023" name="Front. Mar. Sci.">
        <title>A new Merluccius polli reference genome to investigate the effects of global change in West African waters.</title>
        <authorList>
            <person name="Mateo J.L."/>
            <person name="Blanco-Fernandez C."/>
            <person name="Garcia-Vazquez E."/>
            <person name="Machado-Schiaffino G."/>
        </authorList>
    </citation>
    <scope>NUCLEOTIDE SEQUENCE</scope>
    <source>
        <strain evidence="2">C29</strain>
        <tissue evidence="2">Fin</tissue>
    </source>
</reference>
<sequence length="285" mass="31810">MTKELELQSLEIGDRVLLKNWGLRGKHKLESRWSPDPYVVVGKMPNLPVFTIKRENGGTGTKTIHRDNLLPIGQFVRIPNTDSVIDVPVGPKTRAVTRQKSKITSLETQKVQRELQEVSDSSSDPELYAPCNTYPREFLHRALYDDRHTVAAQEGNHQADGSGADAISSSDDDAESHHSLRDQESDRELAPGDTSDADSESHHSLRDQESDRELAPGDTSDADSESGPEQETFNVSKDNGRLRTEPRPKRAVKPTVRLTYDELGRSRDQPLIIVHRGIVIKIGHT</sequence>
<evidence type="ECO:0000256" key="1">
    <source>
        <dbReference type="SAM" id="MobiDB-lite"/>
    </source>
</evidence>